<gene>
    <name evidence="1" type="ORF">GCM10009741_42030</name>
</gene>
<dbReference type="RefSeq" id="WP_344176465.1">
    <property type="nucleotide sequence ID" value="NZ_BAAANC010000002.1"/>
</dbReference>
<organism evidence="1 2">
    <name type="scientific">Kribbella lupini</name>
    <dbReference type="NCBI Taxonomy" id="291602"/>
    <lineage>
        <taxon>Bacteria</taxon>
        <taxon>Bacillati</taxon>
        <taxon>Actinomycetota</taxon>
        <taxon>Actinomycetes</taxon>
        <taxon>Propionibacteriales</taxon>
        <taxon>Kribbellaceae</taxon>
        <taxon>Kribbella</taxon>
    </lineage>
</organism>
<dbReference type="Proteomes" id="UP001500363">
    <property type="component" value="Unassembled WGS sequence"/>
</dbReference>
<reference evidence="1 2" key="1">
    <citation type="journal article" date="2019" name="Int. J. Syst. Evol. Microbiol.">
        <title>The Global Catalogue of Microorganisms (GCM) 10K type strain sequencing project: providing services to taxonomists for standard genome sequencing and annotation.</title>
        <authorList>
            <consortium name="The Broad Institute Genomics Platform"/>
            <consortium name="The Broad Institute Genome Sequencing Center for Infectious Disease"/>
            <person name="Wu L."/>
            <person name="Ma J."/>
        </authorList>
    </citation>
    <scope>NUCLEOTIDE SEQUENCE [LARGE SCALE GENOMIC DNA]</scope>
    <source>
        <strain evidence="1 2">JCM 14303</strain>
    </source>
</reference>
<keyword evidence="2" id="KW-1185">Reference proteome</keyword>
<comment type="caution">
    <text evidence="1">The sequence shown here is derived from an EMBL/GenBank/DDBJ whole genome shotgun (WGS) entry which is preliminary data.</text>
</comment>
<dbReference type="EMBL" id="BAAANC010000002">
    <property type="protein sequence ID" value="GAA1535171.1"/>
    <property type="molecule type" value="Genomic_DNA"/>
</dbReference>
<evidence type="ECO:0000313" key="1">
    <source>
        <dbReference type="EMBL" id="GAA1535171.1"/>
    </source>
</evidence>
<accession>A0ABN2BA05</accession>
<protein>
    <submittedName>
        <fullName evidence="1">Uncharacterized protein</fullName>
    </submittedName>
</protein>
<proteinExistence type="predicted"/>
<name>A0ABN2BA05_9ACTN</name>
<evidence type="ECO:0000313" key="2">
    <source>
        <dbReference type="Proteomes" id="UP001500363"/>
    </source>
</evidence>
<sequence length="57" mass="6230">MIALLVLVAAVIAVLEWNRRRSLGPPYGGRLSGGPDRDRDRLLDDLRAAAARACADW</sequence>